<comment type="caution">
    <text evidence="1">The sequence shown here is derived from an EMBL/GenBank/DDBJ whole genome shotgun (WGS) entry which is preliminary data.</text>
</comment>
<accession>A0ACB7TXK1</accession>
<protein>
    <submittedName>
        <fullName evidence="1">Uncharacterized protein</fullName>
    </submittedName>
</protein>
<reference evidence="2" key="1">
    <citation type="journal article" date="2022" name="Nat. Commun.">
        <title>Chromosome evolution and the genetic basis of agronomically important traits in greater yam.</title>
        <authorList>
            <person name="Bredeson J.V."/>
            <person name="Lyons J.B."/>
            <person name="Oniyinde I.O."/>
            <person name="Okereke N.R."/>
            <person name="Kolade O."/>
            <person name="Nnabue I."/>
            <person name="Nwadili C.O."/>
            <person name="Hribova E."/>
            <person name="Parker M."/>
            <person name="Nwogha J."/>
            <person name="Shu S."/>
            <person name="Carlson J."/>
            <person name="Kariba R."/>
            <person name="Muthemba S."/>
            <person name="Knop K."/>
            <person name="Barton G.J."/>
            <person name="Sherwood A.V."/>
            <person name="Lopez-Montes A."/>
            <person name="Asiedu R."/>
            <person name="Jamnadass R."/>
            <person name="Muchugi A."/>
            <person name="Goodstein D."/>
            <person name="Egesi C.N."/>
            <person name="Featherston J."/>
            <person name="Asfaw A."/>
            <person name="Simpson G.G."/>
            <person name="Dolezel J."/>
            <person name="Hendre P.S."/>
            <person name="Van Deynze A."/>
            <person name="Kumar P.L."/>
            <person name="Obidiegwu J.E."/>
            <person name="Bhattacharjee R."/>
            <person name="Rokhsar D.S."/>
        </authorList>
    </citation>
    <scope>NUCLEOTIDE SEQUENCE [LARGE SCALE GENOMIC DNA]</scope>
    <source>
        <strain evidence="2">cv. TDa95/00328</strain>
    </source>
</reference>
<evidence type="ECO:0000313" key="1">
    <source>
        <dbReference type="EMBL" id="KAH7652777.1"/>
    </source>
</evidence>
<keyword evidence="2" id="KW-1185">Reference proteome</keyword>
<dbReference type="Proteomes" id="UP000827976">
    <property type="component" value="Chromosome 19"/>
</dbReference>
<dbReference type="EMBL" id="CM037029">
    <property type="protein sequence ID" value="KAH7652777.1"/>
    <property type="molecule type" value="Genomic_DNA"/>
</dbReference>
<name>A0ACB7TXK1_DIOAL</name>
<sequence length="170" mass="19358">MVYAHINNSVDNLNSWNGWCNIWRLKIAPRFCNLEAETSEHLFNTCSKAQIFWNLVGNSLGKQICFSEGFSSGNWLCPSNPDFNKFDQSVIAVASWFIWKARCNLIFRNESPDFHAIPVRAINHLGVTRLGCLALASFSPTSTISFFVLVAVATLWSQLLKLRQWPFTRP</sequence>
<evidence type="ECO:0000313" key="2">
    <source>
        <dbReference type="Proteomes" id="UP000827976"/>
    </source>
</evidence>
<proteinExistence type="predicted"/>
<organism evidence="1 2">
    <name type="scientific">Dioscorea alata</name>
    <name type="common">Purple yam</name>
    <dbReference type="NCBI Taxonomy" id="55571"/>
    <lineage>
        <taxon>Eukaryota</taxon>
        <taxon>Viridiplantae</taxon>
        <taxon>Streptophyta</taxon>
        <taxon>Embryophyta</taxon>
        <taxon>Tracheophyta</taxon>
        <taxon>Spermatophyta</taxon>
        <taxon>Magnoliopsida</taxon>
        <taxon>Liliopsida</taxon>
        <taxon>Dioscoreales</taxon>
        <taxon>Dioscoreaceae</taxon>
        <taxon>Dioscorea</taxon>
    </lineage>
</organism>
<gene>
    <name evidence="1" type="ORF">IHE45_19G039200</name>
</gene>